<dbReference type="PANTHER" id="PTHR11043">
    <property type="entry name" value="ZETA-COAT PROTEIN"/>
    <property type="match status" value="1"/>
</dbReference>
<name>A0ABS2YK48_POLSP</name>
<dbReference type="SMART" id="SM01025">
    <property type="entry name" value="BEN"/>
    <property type="match status" value="1"/>
</dbReference>
<dbReference type="InterPro" id="IPR039652">
    <property type="entry name" value="Coatomer_zeta"/>
</dbReference>
<evidence type="ECO:0000259" key="7">
    <source>
        <dbReference type="PROSITE" id="PS51457"/>
    </source>
</evidence>
<comment type="caution">
    <text evidence="8">The sequence shown here is derived from an EMBL/GenBank/DDBJ whole genome shotgun (WGS) entry which is preliminary data.</text>
</comment>
<feature type="non-terminal residue" evidence="8">
    <location>
        <position position="1"/>
    </location>
</feature>
<evidence type="ECO:0000256" key="5">
    <source>
        <dbReference type="ARBA" id="ARBA00023136"/>
    </source>
</evidence>
<keyword evidence="3" id="KW-0963">Cytoplasm</keyword>
<keyword evidence="5" id="KW-0472">Membrane</keyword>
<evidence type="ECO:0000256" key="4">
    <source>
        <dbReference type="ARBA" id="ARBA00022927"/>
    </source>
</evidence>
<evidence type="ECO:0000256" key="6">
    <source>
        <dbReference type="ARBA" id="ARBA00045555"/>
    </source>
</evidence>
<dbReference type="Proteomes" id="UP001166093">
    <property type="component" value="Unassembled WGS sequence"/>
</dbReference>
<comment type="subcellular location">
    <subcellularLocation>
        <location evidence="1">Cytoplasmic vesicle</location>
        <location evidence="1">COPI-coated vesicle membrane</location>
        <topology evidence="1">Peripheral membrane protein</topology>
        <orientation evidence="1">Cytoplasmic side</orientation>
    </subcellularLocation>
</comment>
<gene>
    <name evidence="8" type="primary">Copz2</name>
    <name evidence="8" type="ORF">GTO93_0011413</name>
</gene>
<organism evidence="8 9">
    <name type="scientific">Polyodon spathula</name>
    <name type="common">North American paddlefish</name>
    <name type="synonym">Squalus spathula</name>
    <dbReference type="NCBI Taxonomy" id="7913"/>
    <lineage>
        <taxon>Eukaryota</taxon>
        <taxon>Metazoa</taxon>
        <taxon>Chordata</taxon>
        <taxon>Craniata</taxon>
        <taxon>Vertebrata</taxon>
        <taxon>Euteleostomi</taxon>
        <taxon>Actinopterygii</taxon>
        <taxon>Chondrostei</taxon>
        <taxon>Acipenseriformes</taxon>
        <taxon>Polyodontidae</taxon>
        <taxon>Polyodon</taxon>
    </lineage>
</organism>
<feature type="non-terminal residue" evidence="8">
    <location>
        <position position="402"/>
    </location>
</feature>
<dbReference type="EMBL" id="JAAWVQ010163246">
    <property type="protein sequence ID" value="MBN3287112.1"/>
    <property type="molecule type" value="Genomic_DNA"/>
</dbReference>
<evidence type="ECO:0000256" key="3">
    <source>
        <dbReference type="ARBA" id="ARBA00022490"/>
    </source>
</evidence>
<sequence length="402" mass="44597">MESGAPEPSLYTVKALFILDNDDNRLLAKYYDPKLYPSMKEQRNFEKHVFNKTHKTDSEIAFLEGMTIVYKSSIDLFLYVVGSANENELMLMTVLNCLSESLNLMLRKNVEKRSLVENLDGVFLVVDEIVDGGVILESDPQQVIQKVNFKGDDSPLSEQSVAQQISAKLTIPSVPPLRAQVQASPVCGGASGVSPGNRLHKHMHRCASLPLGMRYRACGKLARNIEALIEKTQTWVSGDDSKPAALDVQDVQTGGQQAVIPAVMPAAAVVNRQWVEQTSPGEGILIESEQEPQRKGLYVLPEDLLDHCNTTATAQKLTNDLLRGLYERECLASHSISGIVYNKKGRPKPALPADEVQAVLRTVQHFFPGKTDAEIKGYIRQKLQNEAKRLRRKPQPPEIKDS</sequence>
<comment type="function">
    <text evidence="6">The coatomer is a cytosolic protein complex that binds to dilysine motifs and reversibly associates with Golgi non-clathrin-coated vesicles, which further mediate biosynthetic protein transport from the ER, via the Golgi up to the trans Golgi network. Coatomer complex is required for budding from Golgi membranes, and is essential for the retrograde Golgi-to-ER transport of dilysine-tagged proteins. The zeta subunit may be involved in regulating the coat assembly and, hence, the rate of biosynthetic protein transport due to its association-dissociation properties with the coatomer complex.</text>
</comment>
<keyword evidence="9" id="KW-1185">Reference proteome</keyword>
<accession>A0ABS2YK48</accession>
<keyword evidence="4" id="KW-0653">Protein transport</keyword>
<reference evidence="8" key="1">
    <citation type="journal article" date="2021" name="Cell">
        <title>Tracing the genetic footprints of vertebrate landing in non-teleost ray-finned fishes.</title>
        <authorList>
            <person name="Bi X."/>
            <person name="Wang K."/>
            <person name="Yang L."/>
            <person name="Pan H."/>
            <person name="Jiang H."/>
            <person name="Wei Q."/>
            <person name="Fang M."/>
            <person name="Yu H."/>
            <person name="Zhu C."/>
            <person name="Cai Y."/>
            <person name="He Y."/>
            <person name="Gan X."/>
            <person name="Zeng H."/>
            <person name="Yu D."/>
            <person name="Zhu Y."/>
            <person name="Jiang H."/>
            <person name="Qiu Q."/>
            <person name="Yang H."/>
            <person name="Zhang Y.E."/>
            <person name="Wang W."/>
            <person name="Zhu M."/>
            <person name="He S."/>
            <person name="Zhang G."/>
        </authorList>
    </citation>
    <scope>NUCLEOTIDE SEQUENCE</scope>
    <source>
        <strain evidence="8">Pddl_001</strain>
    </source>
</reference>
<dbReference type="Gene3D" id="1.10.10.2590">
    <property type="entry name" value="BEN domain"/>
    <property type="match status" value="1"/>
</dbReference>
<evidence type="ECO:0000313" key="8">
    <source>
        <dbReference type="EMBL" id="MBN3287112.1"/>
    </source>
</evidence>
<comment type="similarity">
    <text evidence="2">Belongs to the adaptor complexes small subunit family.</text>
</comment>
<dbReference type="PANTHER" id="PTHR11043:SF4">
    <property type="entry name" value="COATOMER SUBUNIT ZETA-2"/>
    <property type="match status" value="1"/>
</dbReference>
<dbReference type="Pfam" id="PF10523">
    <property type="entry name" value="BEN"/>
    <property type="match status" value="1"/>
</dbReference>
<dbReference type="InterPro" id="IPR018379">
    <property type="entry name" value="BEN_domain"/>
</dbReference>
<evidence type="ECO:0000313" key="9">
    <source>
        <dbReference type="Proteomes" id="UP001166093"/>
    </source>
</evidence>
<dbReference type="PROSITE" id="PS51457">
    <property type="entry name" value="BEN"/>
    <property type="match status" value="1"/>
</dbReference>
<dbReference type="CDD" id="cd14829">
    <property type="entry name" value="Zeta-COP"/>
    <property type="match status" value="1"/>
</dbReference>
<evidence type="ECO:0000256" key="1">
    <source>
        <dbReference type="ARBA" id="ARBA00004347"/>
    </source>
</evidence>
<proteinExistence type="inferred from homology"/>
<keyword evidence="4" id="KW-0813">Transport</keyword>
<dbReference type="InterPro" id="IPR011012">
    <property type="entry name" value="Longin-like_dom_sf"/>
</dbReference>
<protein>
    <submittedName>
        <fullName evidence="8">COPZ2 protein</fullName>
    </submittedName>
</protein>
<evidence type="ECO:0000256" key="2">
    <source>
        <dbReference type="ARBA" id="ARBA00006972"/>
    </source>
</evidence>
<dbReference type="SUPFAM" id="SSF64356">
    <property type="entry name" value="SNARE-like"/>
    <property type="match status" value="1"/>
</dbReference>
<dbReference type="Pfam" id="PF01217">
    <property type="entry name" value="Clat_adaptor_s"/>
    <property type="match status" value="1"/>
</dbReference>
<feature type="domain" description="BEN" evidence="7">
    <location>
        <begin position="294"/>
        <end position="390"/>
    </location>
</feature>
<dbReference type="Gene3D" id="3.30.450.60">
    <property type="match status" value="1"/>
</dbReference>
<dbReference type="InterPro" id="IPR022775">
    <property type="entry name" value="AP_mu_sigma_su"/>
</dbReference>